<sequence length="439" mass="48044">MSVSMFNRVFNQGHTLRHEPVNNSSVDAISTRRGEKPADIVNAFTATPRNFGEVFDSSTHAAVIKIMMMTFGQSPHDMFEDVKASGDGYDITMKDEFKVHVSHEELKRTAQASRFAGNDRAAITDANFVLAAFAKRKQQTGGHGSFETALLKSLEGETTQNCLRGMGMIAFAQYLPSTYMAASGALGIVETHNFGAALVMDNIQHSYGEKHRVDKSYGYMLFNDQKKPDESPVTIDPSARHLSRAPLGVQPANIWSGFYQGVEGNCVTVSAIKAAMMRFGQNPQGIFKNVAATAEGYEVTMRDSFKLRLTHEELKEAQAASNLIGSDPALLADANFLYAVSAKRAQMENNDNRGNQSYEVAMETLNDGEHPGEAMRRLGLFAYIRESTLQELAGGAIGTLANSSHSMAVIDGMLDLYGQKLSLALSDWKGSFHWALKLV</sequence>
<proteinExistence type="predicted"/>
<dbReference type="RefSeq" id="WP_038442061.1">
    <property type="nucleotide sequence ID" value="NZ_CP008896.1"/>
</dbReference>
<dbReference type="EMBL" id="UGUS01000002">
    <property type="protein sequence ID" value="SUD32475.1"/>
    <property type="molecule type" value="Genomic_DNA"/>
</dbReference>
<dbReference type="OrthoDB" id="7023998at2"/>
<accession>A0A379IGA9</accession>
<protein>
    <submittedName>
        <fullName evidence="1">Type III secretion effector protein</fullName>
    </submittedName>
</protein>
<dbReference type="Proteomes" id="UP000255125">
    <property type="component" value="Unassembled WGS sequence"/>
</dbReference>
<reference evidence="1 2" key="1">
    <citation type="submission" date="2018-06" db="EMBL/GenBank/DDBJ databases">
        <authorList>
            <consortium name="Pathogen Informatics"/>
            <person name="Doyle S."/>
        </authorList>
    </citation>
    <scope>NUCLEOTIDE SEQUENCE [LARGE SCALE GENOMIC DNA]</scope>
    <source>
        <strain evidence="1 2">NCTC10392</strain>
    </source>
</reference>
<dbReference type="KEGG" id="pfn:HZ99_07590"/>
<evidence type="ECO:0000313" key="1">
    <source>
        <dbReference type="EMBL" id="SUD32475.1"/>
    </source>
</evidence>
<evidence type="ECO:0000313" key="2">
    <source>
        <dbReference type="Proteomes" id="UP000255125"/>
    </source>
</evidence>
<name>A0A379IGA9_PSEFL</name>
<dbReference type="AlphaFoldDB" id="A0A379IGA9"/>
<organism evidence="1 2">
    <name type="scientific">Pseudomonas fluorescens</name>
    <dbReference type="NCBI Taxonomy" id="294"/>
    <lineage>
        <taxon>Bacteria</taxon>
        <taxon>Pseudomonadati</taxon>
        <taxon>Pseudomonadota</taxon>
        <taxon>Gammaproteobacteria</taxon>
        <taxon>Pseudomonadales</taxon>
        <taxon>Pseudomonadaceae</taxon>
        <taxon>Pseudomonas</taxon>
    </lineage>
</organism>
<gene>
    <name evidence="1" type="ORF">NCTC10392_03841</name>
</gene>